<dbReference type="Proteomes" id="UP000256661">
    <property type="component" value="Unassembled WGS sequence"/>
</dbReference>
<proteinExistence type="predicted"/>
<evidence type="ECO:0000256" key="1">
    <source>
        <dbReference type="SAM" id="SignalP"/>
    </source>
</evidence>
<accession>A0A3D9T3E1</accession>
<protein>
    <submittedName>
        <fullName evidence="2">Uncharacterized protein</fullName>
    </submittedName>
</protein>
<gene>
    <name evidence="2" type="ORF">DFJ69_3808</name>
</gene>
<keyword evidence="3" id="KW-1185">Reference proteome</keyword>
<evidence type="ECO:0000313" key="2">
    <source>
        <dbReference type="EMBL" id="REE98321.1"/>
    </source>
</evidence>
<keyword evidence="1" id="KW-0732">Signal</keyword>
<dbReference type="RefSeq" id="WP_116023788.1">
    <property type="nucleotide sequence ID" value="NZ_QTTT01000001.1"/>
</dbReference>
<reference evidence="2 3" key="1">
    <citation type="submission" date="2018-08" db="EMBL/GenBank/DDBJ databases">
        <title>Sequencing the genomes of 1000 actinobacteria strains.</title>
        <authorList>
            <person name="Klenk H.-P."/>
        </authorList>
    </citation>
    <scope>NUCLEOTIDE SEQUENCE [LARGE SCALE GENOMIC DNA]</scope>
    <source>
        <strain evidence="2 3">DSM 43927</strain>
    </source>
</reference>
<name>A0A3D9T3E1_9ACTN</name>
<dbReference type="OrthoDB" id="4167826at2"/>
<feature type="signal peptide" evidence="1">
    <location>
        <begin position="1"/>
        <end position="27"/>
    </location>
</feature>
<organism evidence="2 3">
    <name type="scientific">Thermomonospora umbrina</name>
    <dbReference type="NCBI Taxonomy" id="111806"/>
    <lineage>
        <taxon>Bacteria</taxon>
        <taxon>Bacillati</taxon>
        <taxon>Actinomycetota</taxon>
        <taxon>Actinomycetes</taxon>
        <taxon>Streptosporangiales</taxon>
        <taxon>Thermomonosporaceae</taxon>
        <taxon>Thermomonospora</taxon>
    </lineage>
</organism>
<feature type="chain" id="PRO_5017790800" evidence="1">
    <location>
        <begin position="28"/>
        <end position="279"/>
    </location>
</feature>
<comment type="caution">
    <text evidence="2">The sequence shown here is derived from an EMBL/GenBank/DDBJ whole genome shotgun (WGS) entry which is preliminary data.</text>
</comment>
<dbReference type="EMBL" id="QTTT01000001">
    <property type="protein sequence ID" value="REE98321.1"/>
    <property type="molecule type" value="Genomic_DNA"/>
</dbReference>
<dbReference type="AlphaFoldDB" id="A0A3D9T3E1"/>
<evidence type="ECO:0000313" key="3">
    <source>
        <dbReference type="Proteomes" id="UP000256661"/>
    </source>
</evidence>
<sequence>MDRRVFLHATGLLGAAVPLLGTSAVRAAPDDAALVRAALDRLAADTMRGLAVFVLPGPDAYSRVQGTPRPEPGGIESRTDAFLVDALNRYLPFPDLVAVPLTRALAQGAGSLDLPLAPAPRTADGPLRRVDAGLRRLLENDATIPLAPAVALMLNLQAVRVHPASVLGPFLSPFARLSHTHKARVFELMEGADPALVGLLDRHLPEPLRGSVSGLLKFLAGALLELTALGSCSEWAVFDPDTKRVRERPVGWRISGYTPSIDGWDEHKGYYQGRRAVTG</sequence>